<dbReference type="Gene3D" id="3.40.50.1110">
    <property type="entry name" value="SGNH hydrolase"/>
    <property type="match status" value="1"/>
</dbReference>
<accession>A0A382EWZ2</accession>
<dbReference type="EMBL" id="UINC01046773">
    <property type="protein sequence ID" value="SVB55198.1"/>
    <property type="molecule type" value="Genomic_DNA"/>
</dbReference>
<gene>
    <name evidence="1" type="ORF">METZ01_LOCUS208052</name>
</gene>
<reference evidence="1" key="1">
    <citation type="submission" date="2018-05" db="EMBL/GenBank/DDBJ databases">
        <authorList>
            <person name="Lanie J.A."/>
            <person name="Ng W.-L."/>
            <person name="Kazmierczak K.M."/>
            <person name="Andrzejewski T.M."/>
            <person name="Davidsen T.M."/>
            <person name="Wayne K.J."/>
            <person name="Tettelin H."/>
            <person name="Glass J.I."/>
            <person name="Rusch D."/>
            <person name="Podicherti R."/>
            <person name="Tsui H.-C.T."/>
            <person name="Winkler M.E."/>
        </authorList>
    </citation>
    <scope>NUCLEOTIDE SEQUENCE</scope>
</reference>
<protein>
    <recommendedName>
        <fullName evidence="2">SGNH hydrolase-type esterase domain-containing protein</fullName>
    </recommendedName>
</protein>
<name>A0A382EWZ2_9ZZZZ</name>
<dbReference type="InterPro" id="IPR036514">
    <property type="entry name" value="SGNH_hydro_sf"/>
</dbReference>
<organism evidence="1">
    <name type="scientific">marine metagenome</name>
    <dbReference type="NCBI Taxonomy" id="408172"/>
    <lineage>
        <taxon>unclassified sequences</taxon>
        <taxon>metagenomes</taxon>
        <taxon>ecological metagenomes</taxon>
    </lineage>
</organism>
<evidence type="ECO:0008006" key="2">
    <source>
        <dbReference type="Google" id="ProtNLM"/>
    </source>
</evidence>
<dbReference type="AlphaFoldDB" id="A0A382EWZ2"/>
<evidence type="ECO:0000313" key="1">
    <source>
        <dbReference type="EMBL" id="SVB55198.1"/>
    </source>
</evidence>
<proteinExistence type="predicted"/>
<dbReference type="SUPFAM" id="SSF52266">
    <property type="entry name" value="SGNH hydrolase"/>
    <property type="match status" value="1"/>
</dbReference>
<sequence>MTTYDEFLTTAAVPRETIDRFLDEDDPTWARFDGEVGYTLGRYLPRDGIDGSWTISTARDNGQRTSWMYNDRPSRINTYGNSFTQCHQVSDGETWQEYLAAHLGEPVRNFGMGGFGTYQAYRRMRRTETGELGGQYVILYIWGDDHCRSVMRSRHAATHRVWDDENGYLFHGNFWANVELDLDSGRFVEREGLLPTPESLYRMCDVDFMVEALRDDLMVMLYGMEHFGVEGDVDRLNRLAQHLGADAIVETDPDARQASVRALKTAYGFAASRYIVEEADRFVKANAKQLLICLLCPTATDQLLRGLPRYDQDFADYLRDGGFRVFDMNEAHRQDHAAFNLCVEDYKRRYWIGHYGPAGNHFFAYSLKNVVVDWLEPKPRTYLGEGISGGKPLSSADFTGYLPDSATT</sequence>